<gene>
    <name evidence="1" type="ORF">ACFSX9_04595</name>
</gene>
<sequence length="583" mass="65013">MIYPTVVRSQDISLYEQVNGRYDFTFVGNTMNSAENNPTNYLVTGTSSTADLYLNPDDTLIKAYLYWAGSGDGDFEVELNGVPIIAERTFSHSTFYDPYTFTYFSAFKDITSIVATTGNGTYKISDLDISPFEMLHYSRKTNFAGWAILIVYQNDTLPLNQLNIYDGLQGVPDNLQIDLTNLYVLDNSGATAGFIAWEGDSQLATETFTVNGVVLSNASNPANNVFNSTSSVTGSNTLYNMDLDIYDIEDYIEIGDTEATITLSSFQDFIMINTVVTKLNSQLPDATIVLNDYQTSCNSGTIELNYTVYNINSTELLPASTPISFYNGSQLIGTSATEFDILIGGNELGSITLNLPADTPETFTLLAVVDDIGNGSGIVIELNENNNSSELLVKQWLSPKFNLVPDLISCNLGFTKAIFNFSRYEEFVKTDSDQTVSFYNSLDDASNKVNEISNITNYEAFTTTKQIFIRIEDEYCYSITSFNLLTKNCPPIIYNFVSANNDNSNDGFFIDGLRDIFVNYKIEIYNRWGKHIWTGDQNKPDWSGYVAEGIGTKKAPAGTYFYILYLNDSDYPKPLTGYLYLTY</sequence>
<organism evidence="1 2">
    <name type="scientific">Flavobacterium ardleyense</name>
    <dbReference type="NCBI Taxonomy" id="2038737"/>
    <lineage>
        <taxon>Bacteria</taxon>
        <taxon>Pseudomonadati</taxon>
        <taxon>Bacteroidota</taxon>
        <taxon>Flavobacteriia</taxon>
        <taxon>Flavobacteriales</taxon>
        <taxon>Flavobacteriaceae</taxon>
        <taxon>Flavobacterium</taxon>
    </lineage>
</organism>
<keyword evidence="2" id="KW-1185">Reference proteome</keyword>
<accession>A0ABW5Z5L0</accession>
<reference evidence="2" key="1">
    <citation type="journal article" date="2019" name="Int. J. Syst. Evol. Microbiol.">
        <title>The Global Catalogue of Microorganisms (GCM) 10K type strain sequencing project: providing services to taxonomists for standard genome sequencing and annotation.</title>
        <authorList>
            <consortium name="The Broad Institute Genomics Platform"/>
            <consortium name="The Broad Institute Genome Sequencing Center for Infectious Disease"/>
            <person name="Wu L."/>
            <person name="Ma J."/>
        </authorList>
    </citation>
    <scope>NUCLEOTIDE SEQUENCE [LARGE SCALE GENOMIC DNA]</scope>
    <source>
        <strain evidence="2">KCTC 52644</strain>
    </source>
</reference>
<name>A0ABW5Z5L0_9FLAO</name>
<dbReference type="RefSeq" id="WP_379805000.1">
    <property type="nucleotide sequence ID" value="NZ_JBHUOL010000010.1"/>
</dbReference>
<comment type="caution">
    <text evidence="1">The sequence shown here is derived from an EMBL/GenBank/DDBJ whole genome shotgun (WGS) entry which is preliminary data.</text>
</comment>
<dbReference type="Proteomes" id="UP001597549">
    <property type="component" value="Unassembled WGS sequence"/>
</dbReference>
<protein>
    <submittedName>
        <fullName evidence="1">Gliding motility-associated C-terminal domain-containing protein</fullName>
    </submittedName>
</protein>
<dbReference type="Pfam" id="PF13585">
    <property type="entry name" value="CHU_C"/>
    <property type="match status" value="1"/>
</dbReference>
<proteinExistence type="predicted"/>
<dbReference type="InterPro" id="IPR026341">
    <property type="entry name" value="T9SS_type_B"/>
</dbReference>
<dbReference type="NCBIfam" id="TIGR04131">
    <property type="entry name" value="Bac_Flav_CTERM"/>
    <property type="match status" value="1"/>
</dbReference>
<evidence type="ECO:0000313" key="2">
    <source>
        <dbReference type="Proteomes" id="UP001597549"/>
    </source>
</evidence>
<evidence type="ECO:0000313" key="1">
    <source>
        <dbReference type="EMBL" id="MFD2908008.1"/>
    </source>
</evidence>
<dbReference type="EMBL" id="JBHUOL010000010">
    <property type="protein sequence ID" value="MFD2908008.1"/>
    <property type="molecule type" value="Genomic_DNA"/>
</dbReference>